<reference evidence="2 3" key="1">
    <citation type="submission" date="2019-03" db="EMBL/GenBank/DDBJ databases">
        <title>Genomics of glacier-inhabiting Cryobacterium strains.</title>
        <authorList>
            <person name="Liu Q."/>
            <person name="Xin Y.-H."/>
        </authorList>
    </citation>
    <scope>NUCLEOTIDE SEQUENCE [LARGE SCALE GENOMIC DNA]</scope>
    <source>
        <strain evidence="2 3">TMT2-48-2</strain>
    </source>
</reference>
<dbReference type="GO" id="GO:0046872">
    <property type="term" value="F:metal ion binding"/>
    <property type="evidence" value="ECO:0007669"/>
    <property type="project" value="InterPro"/>
</dbReference>
<organism evidence="2 3">
    <name type="scientific">Cryobacterium cheniae</name>
    <dbReference type="NCBI Taxonomy" id="1259262"/>
    <lineage>
        <taxon>Bacteria</taxon>
        <taxon>Bacillati</taxon>
        <taxon>Actinomycetota</taxon>
        <taxon>Actinomycetes</taxon>
        <taxon>Micrococcales</taxon>
        <taxon>Microbacteriaceae</taxon>
        <taxon>Cryobacterium</taxon>
    </lineage>
</organism>
<evidence type="ECO:0000313" key="3">
    <source>
        <dbReference type="Proteomes" id="UP000298433"/>
    </source>
</evidence>
<dbReference type="NCBIfam" id="TIGR03083">
    <property type="entry name" value="maleylpyruvate isomerase family mycothiol-dependent enzyme"/>
    <property type="match status" value="1"/>
</dbReference>
<feature type="domain" description="Mycothiol-dependent maleylpyruvate isomerase metal-binding" evidence="1">
    <location>
        <begin position="14"/>
        <end position="126"/>
    </location>
</feature>
<dbReference type="InterPro" id="IPR034660">
    <property type="entry name" value="DinB/YfiT-like"/>
</dbReference>
<keyword evidence="3" id="KW-1185">Reference proteome</keyword>
<dbReference type="OrthoDB" id="5185819at2"/>
<evidence type="ECO:0000259" key="1">
    <source>
        <dbReference type="Pfam" id="PF11716"/>
    </source>
</evidence>
<dbReference type="SUPFAM" id="SSF109854">
    <property type="entry name" value="DinB/YfiT-like putative metalloenzymes"/>
    <property type="match status" value="1"/>
</dbReference>
<dbReference type="RefSeq" id="WP_134368585.1">
    <property type="nucleotide sequence ID" value="NZ_SOGN01000008.1"/>
</dbReference>
<dbReference type="AlphaFoldDB" id="A0A4R8XW10"/>
<accession>A0A4R8XW10</accession>
<name>A0A4R8XW10_9MICO</name>
<proteinExistence type="predicted"/>
<dbReference type="NCBIfam" id="TIGR03086">
    <property type="entry name" value="TIGR03086 family metal-binding protein"/>
    <property type="match status" value="1"/>
</dbReference>
<comment type="caution">
    <text evidence="2">The sequence shown here is derived from an EMBL/GenBank/DDBJ whole genome shotgun (WGS) entry which is preliminary data.</text>
</comment>
<dbReference type="InterPro" id="IPR017517">
    <property type="entry name" value="Maleyloyr_isom"/>
</dbReference>
<evidence type="ECO:0000313" key="2">
    <source>
        <dbReference type="EMBL" id="TFC83896.1"/>
    </source>
</evidence>
<dbReference type="InterPro" id="IPR017520">
    <property type="entry name" value="CHP03086"/>
</dbReference>
<dbReference type="EMBL" id="SOGN01000008">
    <property type="protein sequence ID" value="TFC83896.1"/>
    <property type="molecule type" value="Genomic_DNA"/>
</dbReference>
<dbReference type="Proteomes" id="UP000298433">
    <property type="component" value="Unassembled WGS sequence"/>
</dbReference>
<sequence length="187" mass="20339">MTHDWLALQKRAAEEFGSRVDLITDWAATTPDTEWNVTDLVRHVVLEQQWIPPLLNGLSVLDARRSLAPLGPDLAKEWATHSALASAAWAATSADAPVTLSYDTVTASDYLREQVSDVTVHSWDLARATAADESLDPALIEAVWTVFEAQRDTLEASGLFASPVPADENAPLQTRLLALTGRDPSPL</sequence>
<protein>
    <submittedName>
        <fullName evidence="2">TIGR03086 family protein</fullName>
    </submittedName>
</protein>
<gene>
    <name evidence="2" type="ORF">E3T23_01145</name>
</gene>
<dbReference type="InterPro" id="IPR024344">
    <property type="entry name" value="MDMPI_metal-binding"/>
</dbReference>
<dbReference type="Pfam" id="PF11716">
    <property type="entry name" value="MDMPI_N"/>
    <property type="match status" value="1"/>
</dbReference>